<comment type="caution">
    <text evidence="1">The sequence shown here is derived from an EMBL/GenBank/DDBJ whole genome shotgun (WGS) entry which is preliminary data.</text>
</comment>
<dbReference type="EMBL" id="JAMKOV010000001">
    <property type="protein sequence ID" value="KAI8045748.1"/>
    <property type="molecule type" value="Genomic_DNA"/>
</dbReference>
<gene>
    <name evidence="1" type="ORF">M5D96_001932</name>
</gene>
<sequence>MTSEYSEISPVVKRHMEKCKAFCLKHYMTNSFTLLMAFHMLSLLSERCASRSHTI</sequence>
<protein>
    <submittedName>
        <fullName evidence="1">Uncharacterized protein</fullName>
    </submittedName>
</protein>
<organism evidence="1 2">
    <name type="scientific">Drosophila gunungcola</name>
    <name type="common">fruit fly</name>
    <dbReference type="NCBI Taxonomy" id="103775"/>
    <lineage>
        <taxon>Eukaryota</taxon>
        <taxon>Metazoa</taxon>
        <taxon>Ecdysozoa</taxon>
        <taxon>Arthropoda</taxon>
        <taxon>Hexapoda</taxon>
        <taxon>Insecta</taxon>
        <taxon>Pterygota</taxon>
        <taxon>Neoptera</taxon>
        <taxon>Endopterygota</taxon>
        <taxon>Diptera</taxon>
        <taxon>Brachycera</taxon>
        <taxon>Muscomorpha</taxon>
        <taxon>Ephydroidea</taxon>
        <taxon>Drosophilidae</taxon>
        <taxon>Drosophila</taxon>
        <taxon>Sophophora</taxon>
    </lineage>
</organism>
<evidence type="ECO:0000313" key="1">
    <source>
        <dbReference type="EMBL" id="KAI8045748.1"/>
    </source>
</evidence>
<reference evidence="1" key="1">
    <citation type="journal article" date="2023" name="Genome Biol. Evol.">
        <title>Long-read-based Genome Assembly of Drosophila gunungcola Reveals Fewer Chemosensory Genes in Flower-breeding Species.</title>
        <authorList>
            <person name="Negi A."/>
            <person name="Liao B.Y."/>
            <person name="Yeh S.D."/>
        </authorList>
    </citation>
    <scope>NUCLEOTIDE SEQUENCE</scope>
    <source>
        <strain evidence="1">Sukarami</strain>
    </source>
</reference>
<dbReference type="AlphaFoldDB" id="A0A9P9YZJ3"/>
<dbReference type="Proteomes" id="UP001059596">
    <property type="component" value="Chromosome 3R"/>
</dbReference>
<accession>A0A9P9YZJ3</accession>
<evidence type="ECO:0000313" key="2">
    <source>
        <dbReference type="Proteomes" id="UP001059596"/>
    </source>
</evidence>
<proteinExistence type="predicted"/>
<keyword evidence="2" id="KW-1185">Reference proteome</keyword>
<name>A0A9P9YZJ3_9MUSC</name>